<protein>
    <submittedName>
        <fullName evidence="1">Uncharacterized protein</fullName>
    </submittedName>
</protein>
<keyword evidence="2" id="KW-1185">Reference proteome</keyword>
<dbReference type="Proteomes" id="UP000682713">
    <property type="component" value="Unassembled WGS sequence"/>
</dbReference>
<gene>
    <name evidence="1" type="ORF">KHA93_02710</name>
</gene>
<reference evidence="1 2" key="1">
    <citation type="submission" date="2021-05" db="EMBL/GenBank/DDBJ databases">
        <title>Novel Bacillus species.</title>
        <authorList>
            <person name="Liu G."/>
        </authorList>
    </citation>
    <scope>NUCLEOTIDE SEQUENCE [LARGE SCALE GENOMIC DNA]</scope>
    <source>
        <strain evidence="1 2">FJAT-49732</strain>
    </source>
</reference>
<name>A0A942YJW4_9BACI</name>
<dbReference type="AlphaFoldDB" id="A0A942YJW4"/>
<dbReference type="EMBL" id="JAGYPJ010000001">
    <property type="protein sequence ID" value="MBS4198559.1"/>
    <property type="molecule type" value="Genomic_DNA"/>
</dbReference>
<sequence>MPGPTNEQNPLLATIKKSGVLNPNATLEQLVNISSNHALNPGGLNAAWELITKDFVLRGSMPEELELGNVVRPIEK</sequence>
<comment type="caution">
    <text evidence="1">The sequence shown here is derived from an EMBL/GenBank/DDBJ whole genome shotgun (WGS) entry which is preliminary data.</text>
</comment>
<dbReference type="RefSeq" id="WP_213109305.1">
    <property type="nucleotide sequence ID" value="NZ_JAGYPJ010000001.1"/>
</dbReference>
<accession>A0A942YJW4</accession>
<evidence type="ECO:0000313" key="1">
    <source>
        <dbReference type="EMBL" id="MBS4198559.1"/>
    </source>
</evidence>
<proteinExistence type="predicted"/>
<organism evidence="1 2">
    <name type="scientific">Lederbergia citrisecunda</name>
    <dbReference type="NCBI Taxonomy" id="2833583"/>
    <lineage>
        <taxon>Bacteria</taxon>
        <taxon>Bacillati</taxon>
        <taxon>Bacillota</taxon>
        <taxon>Bacilli</taxon>
        <taxon>Bacillales</taxon>
        <taxon>Bacillaceae</taxon>
        <taxon>Lederbergia</taxon>
    </lineage>
</organism>
<evidence type="ECO:0000313" key="2">
    <source>
        <dbReference type="Proteomes" id="UP000682713"/>
    </source>
</evidence>